<dbReference type="EMBL" id="UGQM01000001">
    <property type="protein sequence ID" value="STZ43986.1"/>
    <property type="molecule type" value="Genomic_DNA"/>
</dbReference>
<protein>
    <submittedName>
        <fullName evidence="1">Transposase</fullName>
    </submittedName>
</protein>
<dbReference type="AlphaFoldDB" id="A0A378SPZ9"/>
<proteinExistence type="predicted"/>
<organism evidence="1 2">
    <name type="scientific">Mycolicibacterium gilvum</name>
    <dbReference type="NCBI Taxonomy" id="1804"/>
    <lineage>
        <taxon>Bacteria</taxon>
        <taxon>Bacillati</taxon>
        <taxon>Actinomycetota</taxon>
        <taxon>Actinomycetes</taxon>
        <taxon>Mycobacteriales</taxon>
        <taxon>Mycobacteriaceae</taxon>
        <taxon>Mycolicibacterium</taxon>
    </lineage>
</organism>
<sequence>MLTEHGCQIAPRTFYAWLTRPPSARALWDTVITEVLAGFYEPDEHGRRKPESL</sequence>
<reference evidence="1 2" key="1">
    <citation type="submission" date="2018-06" db="EMBL/GenBank/DDBJ databases">
        <authorList>
            <consortium name="Pathogen Informatics"/>
            <person name="Doyle S."/>
        </authorList>
    </citation>
    <scope>NUCLEOTIDE SEQUENCE [LARGE SCALE GENOMIC DNA]</scope>
    <source>
        <strain evidence="1 2">NCTC10742</strain>
    </source>
</reference>
<gene>
    <name evidence="1" type="ORF">NCTC10742_03216</name>
</gene>
<dbReference type="Proteomes" id="UP000254291">
    <property type="component" value="Unassembled WGS sequence"/>
</dbReference>
<name>A0A378SPZ9_9MYCO</name>
<evidence type="ECO:0000313" key="2">
    <source>
        <dbReference type="Proteomes" id="UP000254291"/>
    </source>
</evidence>
<evidence type="ECO:0000313" key="1">
    <source>
        <dbReference type="EMBL" id="STZ43986.1"/>
    </source>
</evidence>
<accession>A0A378SPZ9</accession>